<feature type="domain" description="FAD-binding" evidence="6">
    <location>
        <begin position="70"/>
        <end position="372"/>
    </location>
</feature>
<dbReference type="PANTHER" id="PTHR13789">
    <property type="entry name" value="MONOOXYGENASE"/>
    <property type="match status" value="1"/>
</dbReference>
<dbReference type="RefSeq" id="XP_033451268.1">
    <property type="nucleotide sequence ID" value="XM_033591810.1"/>
</dbReference>
<evidence type="ECO:0000256" key="2">
    <source>
        <dbReference type="ARBA" id="ARBA00022630"/>
    </source>
</evidence>
<evidence type="ECO:0000256" key="3">
    <source>
        <dbReference type="ARBA" id="ARBA00022827"/>
    </source>
</evidence>
<keyword evidence="5" id="KW-0503">Monooxygenase</keyword>
<dbReference type="OrthoDB" id="16820at2759"/>
<organism evidence="7 8">
    <name type="scientific">Didymella exigua CBS 183.55</name>
    <dbReference type="NCBI Taxonomy" id="1150837"/>
    <lineage>
        <taxon>Eukaryota</taxon>
        <taxon>Fungi</taxon>
        <taxon>Dikarya</taxon>
        <taxon>Ascomycota</taxon>
        <taxon>Pezizomycotina</taxon>
        <taxon>Dothideomycetes</taxon>
        <taxon>Pleosporomycetidae</taxon>
        <taxon>Pleosporales</taxon>
        <taxon>Pleosporineae</taxon>
        <taxon>Didymellaceae</taxon>
        <taxon>Didymella</taxon>
    </lineage>
</organism>
<evidence type="ECO:0000256" key="4">
    <source>
        <dbReference type="ARBA" id="ARBA00023002"/>
    </source>
</evidence>
<protein>
    <submittedName>
        <fullName evidence="7">FAD/NAD(P)-binding domain-containing protein</fullName>
    </submittedName>
</protein>
<dbReference type="AlphaFoldDB" id="A0A6A5RUG7"/>
<evidence type="ECO:0000256" key="1">
    <source>
        <dbReference type="ARBA" id="ARBA00007992"/>
    </source>
</evidence>
<evidence type="ECO:0000259" key="6">
    <source>
        <dbReference type="Pfam" id="PF01494"/>
    </source>
</evidence>
<dbReference type="PRINTS" id="PR00420">
    <property type="entry name" value="RNGMNOXGNASE"/>
</dbReference>
<dbReference type="GeneID" id="54349478"/>
<proteinExistence type="inferred from homology"/>
<keyword evidence="2" id="KW-0285">Flavoprotein</keyword>
<evidence type="ECO:0000313" key="7">
    <source>
        <dbReference type="EMBL" id="KAF1931020.1"/>
    </source>
</evidence>
<dbReference type="InterPro" id="IPR036188">
    <property type="entry name" value="FAD/NAD-bd_sf"/>
</dbReference>
<dbReference type="Proteomes" id="UP000800082">
    <property type="component" value="Unassembled WGS sequence"/>
</dbReference>
<keyword evidence="3" id="KW-0274">FAD</keyword>
<dbReference type="GO" id="GO:0071949">
    <property type="term" value="F:FAD binding"/>
    <property type="evidence" value="ECO:0007669"/>
    <property type="project" value="InterPro"/>
</dbReference>
<evidence type="ECO:0000256" key="5">
    <source>
        <dbReference type="ARBA" id="ARBA00023033"/>
    </source>
</evidence>
<name>A0A6A5RUG7_9PLEO</name>
<accession>A0A6A5RUG7</accession>
<sequence length="480" mass="53583">MRIIIVGGGIAGMSTYLHLRKHLPSHSEHDITIYESHRPRSIVSSSRSQAHPNQSVNLNALSESTAIVGGGLGISPNGMRVLRDLSLGLHDRVVAQGFPAEHFIFKGANGWSLGMQSTSDKAVRAKDDAEEVCIASSRHGLWTTLRQYIVEEYGEEAIKHKKVLKLVRRLDLPTLRLQVYMLDEQGRKQVDNADLVIGADGVKSVVRNALFGDDEKFQPIYSGQSGVGGFHNTTIPPIIADNRAMVFEFGGSGFFGYSSGGPISEKQLMWWSTFETSTLHNIKAVDPRDIRHALSERHKHWKDPIIEDIVSNADVESIYPTWIMPELPHWGKRGVVLIGDAAHALDPTTGQGASQALEDSQVFSLLLAELLDRECYGQAPDRFTIDKAIKVFYEIRHPRVKTISDRGKKLAGRKANVGIVKEYFMYCFIWLLIKFPSIGKALLSDVNRELYCWSSKESIREALRNDRIDDGINEQSRLIG</sequence>
<keyword evidence="4" id="KW-0560">Oxidoreductase</keyword>
<reference evidence="7" key="1">
    <citation type="journal article" date="2020" name="Stud. Mycol.">
        <title>101 Dothideomycetes genomes: a test case for predicting lifestyles and emergence of pathogens.</title>
        <authorList>
            <person name="Haridas S."/>
            <person name="Albert R."/>
            <person name="Binder M."/>
            <person name="Bloem J."/>
            <person name="Labutti K."/>
            <person name="Salamov A."/>
            <person name="Andreopoulos B."/>
            <person name="Baker S."/>
            <person name="Barry K."/>
            <person name="Bills G."/>
            <person name="Bluhm B."/>
            <person name="Cannon C."/>
            <person name="Castanera R."/>
            <person name="Culley D."/>
            <person name="Daum C."/>
            <person name="Ezra D."/>
            <person name="Gonzalez J."/>
            <person name="Henrissat B."/>
            <person name="Kuo A."/>
            <person name="Liang C."/>
            <person name="Lipzen A."/>
            <person name="Lutzoni F."/>
            <person name="Magnuson J."/>
            <person name="Mondo S."/>
            <person name="Nolan M."/>
            <person name="Ohm R."/>
            <person name="Pangilinan J."/>
            <person name="Park H.-J."/>
            <person name="Ramirez L."/>
            <person name="Alfaro M."/>
            <person name="Sun H."/>
            <person name="Tritt A."/>
            <person name="Yoshinaga Y."/>
            <person name="Zwiers L.-H."/>
            <person name="Turgeon B."/>
            <person name="Goodwin S."/>
            <person name="Spatafora J."/>
            <person name="Crous P."/>
            <person name="Grigoriev I."/>
        </authorList>
    </citation>
    <scope>NUCLEOTIDE SEQUENCE</scope>
    <source>
        <strain evidence="7">CBS 183.55</strain>
    </source>
</reference>
<comment type="similarity">
    <text evidence="1">Belongs to the paxM FAD-dependent monooxygenase family.</text>
</comment>
<dbReference type="SUPFAM" id="SSF51905">
    <property type="entry name" value="FAD/NAD(P)-binding domain"/>
    <property type="match status" value="1"/>
</dbReference>
<dbReference type="GO" id="GO:0004497">
    <property type="term" value="F:monooxygenase activity"/>
    <property type="evidence" value="ECO:0007669"/>
    <property type="project" value="UniProtKB-KW"/>
</dbReference>
<keyword evidence="8" id="KW-1185">Reference proteome</keyword>
<evidence type="ECO:0000313" key="8">
    <source>
        <dbReference type="Proteomes" id="UP000800082"/>
    </source>
</evidence>
<dbReference type="Gene3D" id="3.50.50.60">
    <property type="entry name" value="FAD/NAD(P)-binding domain"/>
    <property type="match status" value="1"/>
</dbReference>
<dbReference type="EMBL" id="ML978962">
    <property type="protein sequence ID" value="KAF1931020.1"/>
    <property type="molecule type" value="Genomic_DNA"/>
</dbReference>
<gene>
    <name evidence="7" type="ORF">M421DRAFT_418502</name>
</gene>
<dbReference type="InterPro" id="IPR050493">
    <property type="entry name" value="FAD-dep_Monooxygenase_BioMet"/>
</dbReference>
<dbReference type="PANTHER" id="PTHR13789:SF309">
    <property type="entry name" value="PUTATIVE (AFU_ORTHOLOGUE AFUA_6G14510)-RELATED"/>
    <property type="match status" value="1"/>
</dbReference>
<dbReference type="InterPro" id="IPR002938">
    <property type="entry name" value="FAD-bd"/>
</dbReference>
<dbReference type="Pfam" id="PF01494">
    <property type="entry name" value="FAD_binding_3"/>
    <property type="match status" value="1"/>
</dbReference>